<evidence type="ECO:0000313" key="2">
    <source>
        <dbReference type="Proteomes" id="UP000182126"/>
    </source>
</evidence>
<accession>A0A1H1UIM7</accession>
<dbReference type="EMBL" id="LT629770">
    <property type="protein sequence ID" value="SDS72200.1"/>
    <property type="molecule type" value="Genomic_DNA"/>
</dbReference>
<dbReference type="GeneID" id="36301576"/>
<reference evidence="1 2" key="1">
    <citation type="submission" date="2016-10" db="EMBL/GenBank/DDBJ databases">
        <authorList>
            <person name="de Groot N.N."/>
        </authorList>
    </citation>
    <scope>NUCLEOTIDE SEQUENCE [LARGE SCALE GENOMIC DNA]</scope>
    <source>
        <strain evidence="1 2">DSM 15019</strain>
    </source>
</reference>
<dbReference type="AlphaFoldDB" id="A0A1H1UIM7"/>
<evidence type="ECO:0008006" key="3">
    <source>
        <dbReference type="Google" id="ProtNLM"/>
    </source>
</evidence>
<proteinExistence type="predicted"/>
<name>A0A1H1UIM7_9MICO</name>
<protein>
    <recommendedName>
        <fullName evidence="3">Excreted virulence factor EspC, type VII ESX diderm</fullName>
    </recommendedName>
</protein>
<organism evidence="1 2">
    <name type="scientific">Microbacterium paraoxydans</name>
    <dbReference type="NCBI Taxonomy" id="199592"/>
    <lineage>
        <taxon>Bacteria</taxon>
        <taxon>Bacillati</taxon>
        <taxon>Actinomycetota</taxon>
        <taxon>Actinomycetes</taxon>
        <taxon>Micrococcales</taxon>
        <taxon>Microbacteriaceae</taxon>
        <taxon>Microbacterium</taxon>
    </lineage>
</organism>
<dbReference type="RefSeq" id="WP_060923471.1">
    <property type="nucleotide sequence ID" value="NZ_CBDRLI010000011.1"/>
</dbReference>
<dbReference type="Proteomes" id="UP000182126">
    <property type="component" value="Chromosome I"/>
</dbReference>
<gene>
    <name evidence="1" type="ORF">SAMN04489809_2510</name>
</gene>
<evidence type="ECO:0000313" key="1">
    <source>
        <dbReference type="EMBL" id="SDS72200.1"/>
    </source>
</evidence>
<sequence>MTTGAANQQIVVDADLLQAHVRALSDAADILRGAAANAAGGVGGEAFGALCAPLLGPAVSALAEASRSTLATASALSALTSAALAATVGQFREVEETAVTTFRAIEGQAL</sequence>